<feature type="domain" description="PilZ" evidence="1">
    <location>
        <begin position="15"/>
        <end position="104"/>
    </location>
</feature>
<evidence type="ECO:0000313" key="2">
    <source>
        <dbReference type="EMBL" id="NDV88082.1"/>
    </source>
</evidence>
<dbReference type="InterPro" id="IPR009875">
    <property type="entry name" value="PilZ_domain"/>
</dbReference>
<sequence>MTQVPKQVPDPDYNERRRFSRFPVDILGRFMREDHSEYPCRAENMSPGDVSIATPVELRVGENIILYLDHLGRLEGEVVRASPGGFALKLRGTERKREKLAAQLTWLVNRHELDLPEDRRHERVAPENPFVDVVLEDGRRYQVRIIDLSLSGAAVSSKVRPAIGARVTMGTTHGRVVRHLEEGFAIEFGAIPAGEMLGRSAD</sequence>
<name>A0A6L9MKD5_9HYPH</name>
<dbReference type="Pfam" id="PF07238">
    <property type="entry name" value="PilZ"/>
    <property type="match status" value="2"/>
</dbReference>
<evidence type="ECO:0000313" key="3">
    <source>
        <dbReference type="Proteomes" id="UP000476332"/>
    </source>
</evidence>
<reference evidence="2 3" key="1">
    <citation type="submission" date="2020-01" db="EMBL/GenBank/DDBJ databases">
        <title>Genomes of bacteria type strains.</title>
        <authorList>
            <person name="Chen J."/>
            <person name="Zhu S."/>
            <person name="Chen J."/>
        </authorList>
    </citation>
    <scope>NUCLEOTIDE SEQUENCE [LARGE SCALE GENOMIC DNA]</scope>
    <source>
        <strain evidence="2 3">KCTC 52919</strain>
    </source>
</reference>
<feature type="domain" description="PilZ" evidence="1">
    <location>
        <begin position="118"/>
        <end position="192"/>
    </location>
</feature>
<dbReference type="GO" id="GO:0035438">
    <property type="term" value="F:cyclic-di-GMP binding"/>
    <property type="evidence" value="ECO:0007669"/>
    <property type="project" value="InterPro"/>
</dbReference>
<evidence type="ECO:0000259" key="1">
    <source>
        <dbReference type="Pfam" id="PF07238"/>
    </source>
</evidence>
<proteinExistence type="predicted"/>
<organism evidence="2 3">
    <name type="scientific">Aurantimonas aggregata</name>
    <dbReference type="NCBI Taxonomy" id="2047720"/>
    <lineage>
        <taxon>Bacteria</taxon>
        <taxon>Pseudomonadati</taxon>
        <taxon>Pseudomonadota</taxon>
        <taxon>Alphaproteobacteria</taxon>
        <taxon>Hyphomicrobiales</taxon>
        <taxon>Aurantimonadaceae</taxon>
        <taxon>Aurantimonas</taxon>
    </lineage>
</organism>
<dbReference type="AlphaFoldDB" id="A0A6L9MKD5"/>
<comment type="caution">
    <text evidence="2">The sequence shown here is derived from an EMBL/GenBank/DDBJ whole genome shotgun (WGS) entry which is preliminary data.</text>
</comment>
<keyword evidence="3" id="KW-1185">Reference proteome</keyword>
<gene>
    <name evidence="2" type="ORF">GTW51_15380</name>
</gene>
<dbReference type="EMBL" id="JAAAMJ010000012">
    <property type="protein sequence ID" value="NDV88082.1"/>
    <property type="molecule type" value="Genomic_DNA"/>
</dbReference>
<dbReference type="Gene3D" id="2.40.10.220">
    <property type="entry name" value="predicted glycosyltransferase like domains"/>
    <property type="match status" value="1"/>
</dbReference>
<dbReference type="Proteomes" id="UP000476332">
    <property type="component" value="Unassembled WGS sequence"/>
</dbReference>
<accession>A0A6L9MKD5</accession>
<protein>
    <submittedName>
        <fullName evidence="2">PilZ domain-containing protein</fullName>
    </submittedName>
</protein>
<dbReference type="SUPFAM" id="SSF141371">
    <property type="entry name" value="PilZ domain-like"/>
    <property type="match status" value="2"/>
</dbReference>